<dbReference type="EMBL" id="FNUX01000007">
    <property type="protein sequence ID" value="SEF72756.1"/>
    <property type="molecule type" value="Genomic_DNA"/>
</dbReference>
<dbReference type="RefSeq" id="WP_103966131.1">
    <property type="nucleotide sequence ID" value="NZ_FNUX01000007.1"/>
</dbReference>
<dbReference type="InterPro" id="IPR013813">
    <property type="entry name" value="Endoribo_LPSP/chorism_mut-like"/>
</dbReference>
<dbReference type="Pfam" id="PF14588">
    <property type="entry name" value="YjgF_endoribonc"/>
    <property type="match status" value="1"/>
</dbReference>
<evidence type="ECO:0000313" key="2">
    <source>
        <dbReference type="EMBL" id="SEF72756.1"/>
    </source>
</evidence>
<dbReference type="Gene3D" id="3.30.1330.40">
    <property type="entry name" value="RutC-like"/>
    <property type="match status" value="1"/>
</dbReference>
<dbReference type="AlphaFoldDB" id="A0A1H5UCH0"/>
<organism evidence="2 3">
    <name type="scientific">Nitrosomonas ureae</name>
    <dbReference type="NCBI Taxonomy" id="44577"/>
    <lineage>
        <taxon>Bacteria</taxon>
        <taxon>Pseudomonadati</taxon>
        <taxon>Pseudomonadota</taxon>
        <taxon>Betaproteobacteria</taxon>
        <taxon>Nitrosomonadales</taxon>
        <taxon>Nitrosomonadaceae</taxon>
        <taxon>Nitrosomonas</taxon>
    </lineage>
</organism>
<gene>
    <name evidence="2" type="ORF">SAMN05216334_10787</name>
</gene>
<dbReference type="Proteomes" id="UP000236753">
    <property type="component" value="Unassembled WGS sequence"/>
</dbReference>
<dbReference type="OrthoDB" id="8587942at2"/>
<dbReference type="PANTHER" id="PTHR43760:SF1">
    <property type="entry name" value="ENDORIBONUCLEASE L-PSP_CHORISMATE MUTASE-LIKE DOMAIN-CONTAINING PROTEIN"/>
    <property type="match status" value="1"/>
</dbReference>
<dbReference type="InterPro" id="IPR035959">
    <property type="entry name" value="RutC-like_sf"/>
</dbReference>
<evidence type="ECO:0000259" key="1">
    <source>
        <dbReference type="Pfam" id="PF14588"/>
    </source>
</evidence>
<dbReference type="CDD" id="cd02199">
    <property type="entry name" value="YjgF_YER057c_UK114_like_1"/>
    <property type="match status" value="1"/>
</dbReference>
<reference evidence="2 3" key="1">
    <citation type="submission" date="2016-10" db="EMBL/GenBank/DDBJ databases">
        <authorList>
            <person name="de Groot N.N."/>
        </authorList>
    </citation>
    <scope>NUCLEOTIDE SEQUENCE [LARGE SCALE GENOMIC DNA]</scope>
    <source>
        <strain evidence="2 3">Nm13</strain>
    </source>
</reference>
<protein>
    <submittedName>
        <fullName evidence="2">Enamine deaminase RidA, house cleaning of reactive enamine intermediates, YjgF/YER057c/UK114 family</fullName>
    </submittedName>
</protein>
<accession>A0A1H5UCH0</accession>
<proteinExistence type="predicted"/>
<dbReference type="PANTHER" id="PTHR43760">
    <property type="entry name" value="ENDORIBONUCLEASE-RELATED"/>
    <property type="match status" value="1"/>
</dbReference>
<evidence type="ECO:0000313" key="3">
    <source>
        <dbReference type="Proteomes" id="UP000236753"/>
    </source>
</evidence>
<sequence>MVSAEQKLKTLGITLPSMPMPLGAYEMAVQADNLLFLTGMLSIKRREPKFIGKLGKELNAEAGREAARMAALNALAVVRKHLGSLDKVKCIVRTSFFLAVSNDFIDHPIVADGASELFRDVFGADRLSVRSVVGVVSLPLNTPVEIEVTFEVILESAPYS</sequence>
<name>A0A1H5UCH0_9PROT</name>
<feature type="domain" description="Endoribonuclease L-PSP/chorismate mutase-like" evidence="1">
    <location>
        <begin position="6"/>
        <end position="142"/>
    </location>
</feature>
<dbReference type="SUPFAM" id="SSF55298">
    <property type="entry name" value="YjgF-like"/>
    <property type="match status" value="1"/>
</dbReference>